<evidence type="ECO:0000313" key="4">
    <source>
        <dbReference type="EMBL" id="AMB94579.1"/>
    </source>
</evidence>
<reference evidence="5 7" key="3">
    <citation type="submission" date="2017-12" db="EMBL/GenBank/DDBJ databases">
        <title>Phylogenetic diversity of female urinary microbiome.</title>
        <authorList>
            <person name="Thomas-White K."/>
            <person name="Wolfe A.J."/>
        </authorList>
    </citation>
    <scope>NUCLEOTIDE SEQUENCE [LARGE SCALE GENOMIC DNA]</scope>
    <source>
        <strain evidence="5 7">UMB0139</strain>
    </source>
</reference>
<dbReference type="Proteomes" id="UP000234239">
    <property type="component" value="Unassembled WGS sequence"/>
</dbReference>
<dbReference type="Gene3D" id="3.10.580.10">
    <property type="entry name" value="CBS-domain"/>
    <property type="match status" value="1"/>
</dbReference>
<reference evidence="6" key="2">
    <citation type="submission" date="2016-01" db="EMBL/GenBank/DDBJ databases">
        <title>Six Aerococcus type strain genome sequencing and assembly using PacBio and Illumina Hiseq.</title>
        <authorList>
            <person name="Carkaci D."/>
            <person name="Dargis R."/>
            <person name="Nielsen X.C."/>
            <person name="Skovgaard O."/>
            <person name="Fuursted K."/>
            <person name="Christensen J.J."/>
        </authorList>
    </citation>
    <scope>NUCLEOTIDE SEQUENCE [LARGE SCALE GENOMIC DNA]</scope>
    <source>
        <strain evidence="6">CCUG43001</strain>
    </source>
</reference>
<proteinExistence type="predicted"/>
<dbReference type="Pfam" id="PF08279">
    <property type="entry name" value="HTH_11"/>
    <property type="match status" value="1"/>
</dbReference>
<evidence type="ECO:0000259" key="3">
    <source>
        <dbReference type="PROSITE" id="PS51371"/>
    </source>
</evidence>
<dbReference type="PANTHER" id="PTHR48108">
    <property type="entry name" value="CBS DOMAIN-CONTAINING PROTEIN CBSX2, CHLOROPLASTIC"/>
    <property type="match status" value="1"/>
</dbReference>
<evidence type="ECO:0000313" key="5">
    <source>
        <dbReference type="EMBL" id="PKZ23425.1"/>
    </source>
</evidence>
<dbReference type="InterPro" id="IPR000644">
    <property type="entry name" value="CBS_dom"/>
</dbReference>
<dbReference type="PIRSF" id="PIRSF026546">
    <property type="entry name" value="UCP026546_CBS_YqzB"/>
    <property type="match status" value="1"/>
</dbReference>
<dbReference type="Proteomes" id="UP000069912">
    <property type="component" value="Chromosome"/>
</dbReference>
<dbReference type="SUPFAM" id="SSF54631">
    <property type="entry name" value="CBS-domain pair"/>
    <property type="match status" value="1"/>
</dbReference>
<dbReference type="InterPro" id="IPR013196">
    <property type="entry name" value="HTH_11"/>
</dbReference>
<keyword evidence="6" id="KW-1185">Reference proteome</keyword>
<reference evidence="4 6" key="1">
    <citation type="journal article" date="2016" name="Genome Announc.">
        <title>Complete Genome Sequences of Aerococcus christensenii CCUG 28831T, Aerococcus sanguinicola CCUG 43001T, Aerococcus urinae CCUG 36881T, Aerococcus urinaeequi CCUG 28094T, Aerococcus urinaehominis CCUG 42038 BT, and Aerococcus viridans CCUG 4311T.</title>
        <authorList>
            <person name="Carkaci D."/>
            <person name="Dargis R."/>
            <person name="Nielsen X.C."/>
            <person name="Skovgaard O."/>
            <person name="Fuursted K."/>
            <person name="Christensen J.J."/>
        </authorList>
    </citation>
    <scope>NUCLEOTIDE SEQUENCE [LARGE SCALE GENOMIC DNA]</scope>
    <source>
        <strain evidence="4 6">CCUG43001</strain>
    </source>
</reference>
<dbReference type="EMBL" id="PKGY01000001">
    <property type="protein sequence ID" value="PKZ23425.1"/>
    <property type="molecule type" value="Genomic_DNA"/>
</dbReference>
<keyword evidence="2" id="KW-0129">CBS domain</keyword>
<dbReference type="PROSITE" id="PS51371">
    <property type="entry name" value="CBS"/>
    <property type="match status" value="2"/>
</dbReference>
<dbReference type="CDD" id="cd04617">
    <property type="entry name" value="CBS_pair_CcpN"/>
    <property type="match status" value="1"/>
</dbReference>
<dbReference type="InterPro" id="IPR036390">
    <property type="entry name" value="WH_DNA-bd_sf"/>
</dbReference>
<evidence type="ECO:0000313" key="6">
    <source>
        <dbReference type="Proteomes" id="UP000069912"/>
    </source>
</evidence>
<evidence type="ECO:0000256" key="1">
    <source>
        <dbReference type="ARBA" id="ARBA00022737"/>
    </source>
</evidence>
<name>A0A0X8FCF6_9LACT</name>
<dbReference type="InterPro" id="IPR051462">
    <property type="entry name" value="CBS_domain-containing"/>
</dbReference>
<sequence length="210" mass="23237">MKFSQRQEEIIRIVKKKQPITADAIADHFQLTKSTLRSDLAVLTMVGILDAKPKIGYFYTGQNVEPLWSDQFSDLTVADVMGSAIQVSPDSSVQEAITLLFLYDSGSLYVSLPEDQELLGIVSRKDLLRASLSGGDQGQTALAVIMTRMPNILVTRADTPLIEAAKILVKHEVDSLPVVEDLEHFKILGKLSKTHLVRLFVQSLVSEEDL</sequence>
<dbReference type="RefSeq" id="WP_067975573.1">
    <property type="nucleotide sequence ID" value="NZ_CAJHKM010000002.1"/>
</dbReference>
<dbReference type="Pfam" id="PF00571">
    <property type="entry name" value="CBS"/>
    <property type="match status" value="2"/>
</dbReference>
<dbReference type="GeneID" id="92903878"/>
<evidence type="ECO:0000313" key="7">
    <source>
        <dbReference type="Proteomes" id="UP000234239"/>
    </source>
</evidence>
<protein>
    <submittedName>
        <fullName evidence="5">CBS domain-containing protein</fullName>
    </submittedName>
    <submittedName>
        <fullName evidence="4">Transcriptional repressor CcpN</fullName>
    </submittedName>
</protein>
<dbReference type="SUPFAM" id="SSF46785">
    <property type="entry name" value="Winged helix' DNA-binding domain"/>
    <property type="match status" value="1"/>
</dbReference>
<feature type="domain" description="CBS" evidence="3">
    <location>
        <begin position="146"/>
        <end position="207"/>
    </location>
</feature>
<dbReference type="InterPro" id="IPR036388">
    <property type="entry name" value="WH-like_DNA-bd_sf"/>
</dbReference>
<dbReference type="InterPro" id="IPR016842">
    <property type="entry name" value="UCP026546_HTH-CBS"/>
</dbReference>
<keyword evidence="1" id="KW-0677">Repeat</keyword>
<dbReference type="InterPro" id="IPR046342">
    <property type="entry name" value="CBS_dom_sf"/>
</dbReference>
<organism evidence="4 6">
    <name type="scientific">Aerococcus sanguinicola</name>
    <dbReference type="NCBI Taxonomy" id="119206"/>
    <lineage>
        <taxon>Bacteria</taxon>
        <taxon>Bacillati</taxon>
        <taxon>Bacillota</taxon>
        <taxon>Bacilli</taxon>
        <taxon>Lactobacillales</taxon>
        <taxon>Aerococcaceae</taxon>
        <taxon>Aerococcus</taxon>
    </lineage>
</organism>
<gene>
    <name evidence="4" type="ORF">AWM72_07345</name>
    <name evidence="5" type="ORF">CYJ28_02410</name>
</gene>
<dbReference type="KEGG" id="asan:AWM72_07345"/>
<dbReference type="OrthoDB" id="9793615at2"/>
<feature type="domain" description="CBS" evidence="3">
    <location>
        <begin position="80"/>
        <end position="137"/>
    </location>
</feature>
<evidence type="ECO:0000256" key="2">
    <source>
        <dbReference type="PROSITE-ProRule" id="PRU00703"/>
    </source>
</evidence>
<accession>A0A0X8FCF6</accession>
<dbReference type="Gene3D" id="1.10.10.10">
    <property type="entry name" value="Winged helix-like DNA-binding domain superfamily/Winged helix DNA-binding domain"/>
    <property type="match status" value="1"/>
</dbReference>
<dbReference type="PANTHER" id="PTHR48108:SF32">
    <property type="entry name" value="TRANSCRIPTIONAL REPRESSOR CCPN"/>
    <property type="match status" value="1"/>
</dbReference>
<dbReference type="AlphaFoldDB" id="A0A0X8FCF6"/>
<dbReference type="EMBL" id="CP014160">
    <property type="protein sequence ID" value="AMB94579.1"/>
    <property type="molecule type" value="Genomic_DNA"/>
</dbReference>
<dbReference type="SMART" id="SM00116">
    <property type="entry name" value="CBS"/>
    <property type="match status" value="2"/>
</dbReference>